<dbReference type="RefSeq" id="XP_018138113.1">
    <property type="nucleotide sequence ID" value="XM_018288963.1"/>
</dbReference>
<sequence length="175" mass="19152">MSPSILSPSALGIPPRSVGDEATTDLWLSEPYLDPLLVQNDESSLAALEAWPDILSCAPQASHSVHPKLPATPDPPVAWDAPFHSSSTTSSTDSCLQACIQLSQLSTSQIQSLCGRVQALEQNLKDAESKVEEFVSWSKKMEKHCQETTNTVLSLFKTIQKPEFLQDILKESRDC</sequence>
<name>A0A179F4V0_METCM</name>
<dbReference type="KEGG" id="pchm:VFPPC_10631"/>
<protein>
    <submittedName>
        <fullName evidence="1">Uncharacterized protein</fullName>
    </submittedName>
</protein>
<evidence type="ECO:0000313" key="2">
    <source>
        <dbReference type="Proteomes" id="UP000078397"/>
    </source>
</evidence>
<proteinExistence type="predicted"/>
<gene>
    <name evidence="1" type="ORF">VFPPC_10631</name>
</gene>
<evidence type="ECO:0000313" key="1">
    <source>
        <dbReference type="EMBL" id="OAQ60203.1"/>
    </source>
</evidence>
<dbReference type="OrthoDB" id="4778819at2759"/>
<accession>A0A179F4V0</accession>
<comment type="caution">
    <text evidence="1">The sequence shown here is derived from an EMBL/GenBank/DDBJ whole genome shotgun (WGS) entry which is preliminary data.</text>
</comment>
<organism evidence="1 2">
    <name type="scientific">Pochonia chlamydosporia 170</name>
    <dbReference type="NCBI Taxonomy" id="1380566"/>
    <lineage>
        <taxon>Eukaryota</taxon>
        <taxon>Fungi</taxon>
        <taxon>Dikarya</taxon>
        <taxon>Ascomycota</taxon>
        <taxon>Pezizomycotina</taxon>
        <taxon>Sordariomycetes</taxon>
        <taxon>Hypocreomycetidae</taxon>
        <taxon>Hypocreales</taxon>
        <taxon>Clavicipitaceae</taxon>
        <taxon>Pochonia</taxon>
    </lineage>
</organism>
<reference evidence="1 2" key="1">
    <citation type="journal article" date="2016" name="PLoS Pathog.">
        <title>Biosynthesis of antibiotic leucinostatins in bio-control fungus Purpureocillium lilacinum and their inhibition on phytophthora revealed by genome mining.</title>
        <authorList>
            <person name="Wang G."/>
            <person name="Liu Z."/>
            <person name="Lin R."/>
            <person name="Li E."/>
            <person name="Mao Z."/>
            <person name="Ling J."/>
            <person name="Yang Y."/>
            <person name="Yin W.B."/>
            <person name="Xie B."/>
        </authorList>
    </citation>
    <scope>NUCLEOTIDE SEQUENCE [LARGE SCALE GENOMIC DNA]</scope>
    <source>
        <strain evidence="1">170</strain>
    </source>
</reference>
<keyword evidence="2" id="KW-1185">Reference proteome</keyword>
<dbReference type="Proteomes" id="UP000078397">
    <property type="component" value="Unassembled WGS sequence"/>
</dbReference>
<dbReference type="GeneID" id="28852957"/>
<dbReference type="EMBL" id="LSBJ02000009">
    <property type="protein sequence ID" value="OAQ60203.1"/>
    <property type="molecule type" value="Genomic_DNA"/>
</dbReference>
<dbReference type="AlphaFoldDB" id="A0A179F4V0"/>